<dbReference type="RefSeq" id="XP_033676769.1">
    <property type="nucleotide sequence ID" value="XM_033820260.1"/>
</dbReference>
<reference evidence="2" key="1">
    <citation type="journal article" date="2020" name="Stud. Mycol.">
        <title>101 Dothideomycetes genomes: a test case for predicting lifestyles and emergence of pathogens.</title>
        <authorList>
            <person name="Haridas S."/>
            <person name="Albert R."/>
            <person name="Binder M."/>
            <person name="Bloem J."/>
            <person name="Labutti K."/>
            <person name="Salamov A."/>
            <person name="Andreopoulos B."/>
            <person name="Baker S."/>
            <person name="Barry K."/>
            <person name="Bills G."/>
            <person name="Bluhm B."/>
            <person name="Cannon C."/>
            <person name="Castanera R."/>
            <person name="Culley D."/>
            <person name="Daum C."/>
            <person name="Ezra D."/>
            <person name="Gonzalez J."/>
            <person name="Henrissat B."/>
            <person name="Kuo A."/>
            <person name="Liang C."/>
            <person name="Lipzen A."/>
            <person name="Lutzoni F."/>
            <person name="Magnuson J."/>
            <person name="Mondo S."/>
            <person name="Nolan M."/>
            <person name="Ohm R."/>
            <person name="Pangilinan J."/>
            <person name="Park H.-J."/>
            <person name="Ramirez L."/>
            <person name="Alfaro M."/>
            <person name="Sun H."/>
            <person name="Tritt A."/>
            <person name="Yoshinaga Y."/>
            <person name="Zwiers L.-H."/>
            <person name="Turgeon B."/>
            <person name="Goodwin S."/>
            <person name="Spatafora J."/>
            <person name="Crous P."/>
            <person name="Grigoriev I."/>
        </authorList>
    </citation>
    <scope>NUCLEOTIDE SEQUENCE</scope>
    <source>
        <strain evidence="2">CBS 122368</strain>
    </source>
</reference>
<evidence type="ECO:0000259" key="1">
    <source>
        <dbReference type="Pfam" id="PF13409"/>
    </source>
</evidence>
<gene>
    <name evidence="2" type="ORF">BU26DRAFT_170031</name>
</gene>
<feature type="domain" description="GST N-terminal" evidence="1">
    <location>
        <begin position="9"/>
        <end position="75"/>
    </location>
</feature>
<evidence type="ECO:0000313" key="2">
    <source>
        <dbReference type="EMBL" id="KAF2241765.1"/>
    </source>
</evidence>
<dbReference type="AlphaFoldDB" id="A0A6A6HUB5"/>
<dbReference type="GeneID" id="54573590"/>
<dbReference type="Gene3D" id="3.40.30.10">
    <property type="entry name" value="Glutaredoxin"/>
    <property type="match status" value="1"/>
</dbReference>
<dbReference type="Proteomes" id="UP000800094">
    <property type="component" value="Unassembled WGS sequence"/>
</dbReference>
<keyword evidence="3" id="KW-1185">Reference proteome</keyword>
<proteinExistence type="predicted"/>
<dbReference type="OrthoDB" id="202840at2759"/>
<dbReference type="EMBL" id="ML987210">
    <property type="protein sequence ID" value="KAF2241765.1"/>
    <property type="molecule type" value="Genomic_DNA"/>
</dbReference>
<sequence length="92" mass="10223">MRLISHHGSPYTRKVYMLALELGLAQHITLQKVVVCPIPFPGWSDNNEDVAVYNPMAKIPCLVPEDVPDGIFDSTNDLRLPHQPGWVGSEEG</sequence>
<dbReference type="InterPro" id="IPR036249">
    <property type="entry name" value="Thioredoxin-like_sf"/>
</dbReference>
<accession>A0A6A6HUB5</accession>
<organism evidence="2 3">
    <name type="scientific">Trematosphaeria pertusa</name>
    <dbReference type="NCBI Taxonomy" id="390896"/>
    <lineage>
        <taxon>Eukaryota</taxon>
        <taxon>Fungi</taxon>
        <taxon>Dikarya</taxon>
        <taxon>Ascomycota</taxon>
        <taxon>Pezizomycotina</taxon>
        <taxon>Dothideomycetes</taxon>
        <taxon>Pleosporomycetidae</taxon>
        <taxon>Pleosporales</taxon>
        <taxon>Massarineae</taxon>
        <taxon>Trematosphaeriaceae</taxon>
        <taxon>Trematosphaeria</taxon>
    </lineage>
</organism>
<protein>
    <recommendedName>
        <fullName evidence="1">GST N-terminal domain-containing protein</fullName>
    </recommendedName>
</protein>
<dbReference type="SUPFAM" id="SSF52833">
    <property type="entry name" value="Thioredoxin-like"/>
    <property type="match status" value="1"/>
</dbReference>
<dbReference type="InterPro" id="IPR004045">
    <property type="entry name" value="Glutathione_S-Trfase_N"/>
</dbReference>
<evidence type="ECO:0000313" key="3">
    <source>
        <dbReference type="Proteomes" id="UP000800094"/>
    </source>
</evidence>
<name>A0A6A6HUB5_9PLEO</name>
<dbReference type="Pfam" id="PF13409">
    <property type="entry name" value="GST_N_2"/>
    <property type="match status" value="1"/>
</dbReference>